<comment type="caution">
    <text evidence="5">The sequence shown here is derived from an EMBL/GenBank/DDBJ whole genome shotgun (WGS) entry which is preliminary data.</text>
</comment>
<keyword evidence="3" id="KW-0472">Membrane</keyword>
<protein>
    <submittedName>
        <fullName evidence="5">Glycosyltransferase family 2 protein</fullName>
    </submittedName>
</protein>
<dbReference type="Pfam" id="PF13704">
    <property type="entry name" value="Glyco_tranf_2_4"/>
    <property type="match status" value="1"/>
</dbReference>
<dbReference type="InterPro" id="IPR029044">
    <property type="entry name" value="Nucleotide-diphossugar_trans"/>
</dbReference>
<feature type="region of interest" description="Disordered" evidence="4">
    <location>
        <begin position="176"/>
        <end position="199"/>
    </location>
</feature>
<dbReference type="EMBL" id="RQXX01000002">
    <property type="protein sequence ID" value="RVV98856.1"/>
    <property type="molecule type" value="Genomic_DNA"/>
</dbReference>
<organism evidence="5 6">
    <name type="scientific">Mesobaculum littorinae</name>
    <dbReference type="NCBI Taxonomy" id="2486419"/>
    <lineage>
        <taxon>Bacteria</taxon>
        <taxon>Pseudomonadati</taxon>
        <taxon>Pseudomonadota</taxon>
        <taxon>Alphaproteobacteria</taxon>
        <taxon>Rhodobacterales</taxon>
        <taxon>Roseobacteraceae</taxon>
        <taxon>Mesobaculum</taxon>
    </lineage>
</organism>
<dbReference type="RefSeq" id="WP_127906090.1">
    <property type="nucleotide sequence ID" value="NZ_RQXX01000002.1"/>
</dbReference>
<keyword evidence="2" id="KW-0812">Transmembrane</keyword>
<dbReference type="PANTHER" id="PTHR21461">
    <property type="entry name" value="GLYCOSYLTRANSFERASE FAMILY 92 PROTEIN"/>
    <property type="match status" value="1"/>
</dbReference>
<dbReference type="AlphaFoldDB" id="A0A438AJN9"/>
<dbReference type="OrthoDB" id="4964299at2"/>
<dbReference type="GO" id="GO:0016757">
    <property type="term" value="F:glycosyltransferase activity"/>
    <property type="evidence" value="ECO:0007669"/>
    <property type="project" value="TreeGrafter"/>
</dbReference>
<name>A0A438AJN9_9RHOB</name>
<comment type="subcellular location">
    <subcellularLocation>
        <location evidence="1">Membrane</location>
        <topology evidence="1">Single-pass membrane protein</topology>
    </subcellularLocation>
</comment>
<keyword evidence="6" id="KW-1185">Reference proteome</keyword>
<sequence>MTAPRILVISAMRDEGPHLLEWIAHHRALGVSDFLIFSNGCDDGTDVLLDHLHAAGIVTHVRNEVAPGKTPQWSALKTAARHPLTQAADWIAVLDCDEFVHLKPPLSGLPDLIAAVGEADAIALRWRLFGHDGHARRPQAPTLRAYTRAIVPDALYPALSGFFKTLYRVAGPFQKPGVHRPRQKPQARPRFVDGSGRALPDDFVADPGRILLWDEGQGADLAALNHYSVRSAEDFLIKARRGLPNRTAKPIDLTYWVERNFNMVEETGIQRHWPATGAELARLRALPGVAVAETSSRAWQAACFDDLLRDPAMAKLYGRLLLAAGSTAPGAEAARALVALYRRAAGTG</sequence>
<keyword evidence="3" id="KW-1133">Transmembrane helix</keyword>
<evidence type="ECO:0000313" key="6">
    <source>
        <dbReference type="Proteomes" id="UP000285908"/>
    </source>
</evidence>
<reference evidence="5 6" key="1">
    <citation type="submission" date="2018-11" db="EMBL/GenBank/DDBJ databases">
        <title>Mesobaculum littorinae gen. nov., sp. nov., isolated from Littorina scabra that represents a novel genus of the order Rhodobacteraceae.</title>
        <authorList>
            <person name="Li F."/>
        </authorList>
    </citation>
    <scope>NUCLEOTIDE SEQUENCE [LARGE SCALE GENOMIC DNA]</scope>
    <source>
        <strain evidence="5 6">M0103</strain>
    </source>
</reference>
<evidence type="ECO:0000256" key="2">
    <source>
        <dbReference type="ARBA" id="ARBA00022692"/>
    </source>
</evidence>
<gene>
    <name evidence="5" type="ORF">EKE94_08165</name>
</gene>
<accession>A0A438AJN9</accession>
<evidence type="ECO:0000256" key="1">
    <source>
        <dbReference type="ARBA" id="ARBA00004167"/>
    </source>
</evidence>
<keyword evidence="5" id="KW-0808">Transferase</keyword>
<dbReference type="GO" id="GO:0016020">
    <property type="term" value="C:membrane"/>
    <property type="evidence" value="ECO:0007669"/>
    <property type="project" value="UniProtKB-SubCell"/>
</dbReference>
<dbReference type="SUPFAM" id="SSF53448">
    <property type="entry name" value="Nucleotide-diphospho-sugar transferases"/>
    <property type="match status" value="1"/>
</dbReference>
<evidence type="ECO:0000256" key="4">
    <source>
        <dbReference type="SAM" id="MobiDB-lite"/>
    </source>
</evidence>
<dbReference type="GO" id="GO:0005737">
    <property type="term" value="C:cytoplasm"/>
    <property type="evidence" value="ECO:0007669"/>
    <property type="project" value="TreeGrafter"/>
</dbReference>
<proteinExistence type="predicted"/>
<feature type="compositionally biased region" description="Basic residues" evidence="4">
    <location>
        <begin position="177"/>
        <end position="187"/>
    </location>
</feature>
<dbReference type="Proteomes" id="UP000285908">
    <property type="component" value="Unassembled WGS sequence"/>
</dbReference>
<dbReference type="PANTHER" id="PTHR21461:SF69">
    <property type="entry name" value="GLYCOSYLTRANSFERASE FAMILY 92 PROTEIN"/>
    <property type="match status" value="1"/>
</dbReference>
<evidence type="ECO:0000313" key="5">
    <source>
        <dbReference type="EMBL" id="RVV98856.1"/>
    </source>
</evidence>
<evidence type="ECO:0000256" key="3">
    <source>
        <dbReference type="ARBA" id="ARBA00022989"/>
    </source>
</evidence>